<dbReference type="GO" id="GO:0015074">
    <property type="term" value="P:DNA integration"/>
    <property type="evidence" value="ECO:0007669"/>
    <property type="project" value="InterPro"/>
</dbReference>
<dbReference type="InterPro" id="IPR013762">
    <property type="entry name" value="Integrase-like_cat_sf"/>
</dbReference>
<dbReference type="InterPro" id="IPR050090">
    <property type="entry name" value="Tyrosine_recombinase_XerCD"/>
</dbReference>
<dbReference type="Pfam" id="PF00589">
    <property type="entry name" value="Phage_integrase"/>
    <property type="match status" value="1"/>
</dbReference>
<evidence type="ECO:0000313" key="3">
    <source>
        <dbReference type="EMBL" id="MST58697.1"/>
    </source>
</evidence>
<evidence type="ECO:0000313" key="4">
    <source>
        <dbReference type="Proteomes" id="UP000476055"/>
    </source>
</evidence>
<protein>
    <submittedName>
        <fullName evidence="3">Tyrosine-type recombinase/integrase</fullName>
    </submittedName>
</protein>
<dbReference type="GO" id="GO:0006310">
    <property type="term" value="P:DNA recombination"/>
    <property type="evidence" value="ECO:0007669"/>
    <property type="project" value="UniProtKB-KW"/>
</dbReference>
<organism evidence="3 4">
    <name type="scientific">Waltera intestinalis</name>
    <dbReference type="NCBI Taxonomy" id="2606635"/>
    <lineage>
        <taxon>Bacteria</taxon>
        <taxon>Bacillati</taxon>
        <taxon>Bacillota</taxon>
        <taxon>Clostridia</taxon>
        <taxon>Lachnospirales</taxon>
        <taxon>Lachnospiraceae</taxon>
        <taxon>Waltera</taxon>
    </lineage>
</organism>
<dbReference type="SUPFAM" id="SSF56349">
    <property type="entry name" value="DNA breaking-rejoining enzymes"/>
    <property type="match status" value="1"/>
</dbReference>
<name>A0A6L5YM25_9FIRM</name>
<dbReference type="PANTHER" id="PTHR30349:SF82">
    <property type="entry name" value="INTEGRASE_RECOMBINASE YOEC-RELATED"/>
    <property type="match status" value="1"/>
</dbReference>
<dbReference type="InterPro" id="IPR002104">
    <property type="entry name" value="Integrase_catalytic"/>
</dbReference>
<keyword evidence="4" id="KW-1185">Reference proteome</keyword>
<evidence type="ECO:0000259" key="2">
    <source>
        <dbReference type="PROSITE" id="PS51898"/>
    </source>
</evidence>
<evidence type="ECO:0000256" key="1">
    <source>
        <dbReference type="ARBA" id="ARBA00023172"/>
    </source>
</evidence>
<dbReference type="GO" id="GO:0003677">
    <property type="term" value="F:DNA binding"/>
    <property type="evidence" value="ECO:0007669"/>
    <property type="project" value="InterPro"/>
</dbReference>
<dbReference type="Gene3D" id="1.10.443.10">
    <property type="entry name" value="Intergrase catalytic core"/>
    <property type="match status" value="1"/>
</dbReference>
<feature type="domain" description="Tyr recombinase" evidence="2">
    <location>
        <begin position="1"/>
        <end position="192"/>
    </location>
</feature>
<sequence>MNTAQPIRNLEDLKNFKNYYKEIHPNARNQLLVILGLNTALRISDLLTLRWEDVYNFSQNRWQEHIEIIEQKTGKTSCIYINHNIHACLQNYQAQLQKEQKPIQPEKYLFPHSNKNEPISRVQAFRIIKKVAAYYNIPGVICCHSLRKTFVYHAWRQGVQPAMLVSIYNHSSYEVTKRYLGIEQEDRDRIFQEIQL</sequence>
<comment type="caution">
    <text evidence="3">The sequence shown here is derived from an EMBL/GenBank/DDBJ whole genome shotgun (WGS) entry which is preliminary data.</text>
</comment>
<proteinExistence type="predicted"/>
<accession>A0A6L5YM25</accession>
<dbReference type="EMBL" id="VUMU01000014">
    <property type="protein sequence ID" value="MST58697.1"/>
    <property type="molecule type" value="Genomic_DNA"/>
</dbReference>
<gene>
    <name evidence="3" type="ORF">FYJ59_10695</name>
</gene>
<dbReference type="AlphaFoldDB" id="A0A6L5YM25"/>
<dbReference type="PANTHER" id="PTHR30349">
    <property type="entry name" value="PHAGE INTEGRASE-RELATED"/>
    <property type="match status" value="1"/>
</dbReference>
<dbReference type="RefSeq" id="WP_154496982.1">
    <property type="nucleotide sequence ID" value="NZ_VUMU01000014.1"/>
</dbReference>
<reference evidence="3 4" key="1">
    <citation type="submission" date="2019-08" db="EMBL/GenBank/DDBJ databases">
        <title>In-depth cultivation of the pig gut microbiome towards novel bacterial diversity and tailored functional studies.</title>
        <authorList>
            <person name="Wylensek D."/>
            <person name="Hitch T.C.A."/>
            <person name="Clavel T."/>
        </authorList>
    </citation>
    <scope>NUCLEOTIDE SEQUENCE [LARGE SCALE GENOMIC DNA]</scope>
    <source>
        <strain evidence="3 4">WCA3-601-WT-6H</strain>
    </source>
</reference>
<keyword evidence="1" id="KW-0233">DNA recombination</keyword>
<dbReference type="InterPro" id="IPR011010">
    <property type="entry name" value="DNA_brk_join_enz"/>
</dbReference>
<dbReference type="Proteomes" id="UP000476055">
    <property type="component" value="Unassembled WGS sequence"/>
</dbReference>
<dbReference type="PROSITE" id="PS51898">
    <property type="entry name" value="TYR_RECOMBINASE"/>
    <property type="match status" value="1"/>
</dbReference>